<reference evidence="2" key="1">
    <citation type="submission" date="2021-06" db="EMBL/GenBank/DDBJ databases">
        <title>44 bacteria genomes isolated from Dapeng, Shenzhen.</title>
        <authorList>
            <person name="Zheng W."/>
            <person name="Yu S."/>
            <person name="Huang Y."/>
        </authorList>
    </citation>
    <scope>NUCLEOTIDE SEQUENCE</scope>
    <source>
        <strain evidence="2">DP5N28-2</strain>
    </source>
</reference>
<dbReference type="InterPro" id="IPR007403">
    <property type="entry name" value="DUF456"/>
</dbReference>
<keyword evidence="1" id="KW-0472">Membrane</keyword>
<feature type="transmembrane region" description="Helical" evidence="1">
    <location>
        <begin position="6"/>
        <end position="34"/>
    </location>
</feature>
<evidence type="ECO:0000256" key="1">
    <source>
        <dbReference type="SAM" id="Phobius"/>
    </source>
</evidence>
<dbReference type="RefSeq" id="WP_222579991.1">
    <property type="nucleotide sequence ID" value="NZ_JAHVHU010000008.1"/>
</dbReference>
<comment type="caution">
    <text evidence="2">The sequence shown here is derived from an EMBL/GenBank/DDBJ whole genome shotgun (WGS) entry which is preliminary data.</text>
</comment>
<evidence type="ECO:0000313" key="2">
    <source>
        <dbReference type="EMBL" id="MBY5958456.1"/>
    </source>
</evidence>
<keyword evidence="1" id="KW-1133">Transmembrane helix</keyword>
<dbReference type="Pfam" id="PF04306">
    <property type="entry name" value="DUF456"/>
    <property type="match status" value="1"/>
</dbReference>
<feature type="transmembrane region" description="Helical" evidence="1">
    <location>
        <begin position="46"/>
        <end position="64"/>
    </location>
</feature>
<evidence type="ECO:0000313" key="3">
    <source>
        <dbReference type="Proteomes" id="UP000753961"/>
    </source>
</evidence>
<gene>
    <name evidence="2" type="ORF">KUV50_09955</name>
</gene>
<protein>
    <submittedName>
        <fullName evidence="2">DUF456 domain-containing protein</fullName>
    </submittedName>
</protein>
<dbReference type="PANTHER" id="PTHR39165:SF1">
    <property type="entry name" value="DUF456 DOMAIN-CONTAINING PROTEIN"/>
    <property type="match status" value="1"/>
</dbReference>
<dbReference type="EMBL" id="JAHVHU010000008">
    <property type="protein sequence ID" value="MBY5958456.1"/>
    <property type="molecule type" value="Genomic_DNA"/>
</dbReference>
<dbReference type="AlphaFoldDB" id="A0A953HXI7"/>
<name>A0A953HXI7_9BACT</name>
<keyword evidence="1" id="KW-0812">Transmembrane</keyword>
<organism evidence="2 3">
    <name type="scientific">Membranihabitans marinus</name>
    <dbReference type="NCBI Taxonomy" id="1227546"/>
    <lineage>
        <taxon>Bacteria</taxon>
        <taxon>Pseudomonadati</taxon>
        <taxon>Bacteroidota</taxon>
        <taxon>Saprospiria</taxon>
        <taxon>Saprospirales</taxon>
        <taxon>Saprospiraceae</taxon>
        <taxon>Membranihabitans</taxon>
    </lineage>
</organism>
<keyword evidence="3" id="KW-1185">Reference proteome</keyword>
<feature type="transmembrane region" description="Helical" evidence="1">
    <location>
        <begin position="84"/>
        <end position="107"/>
    </location>
</feature>
<dbReference type="Proteomes" id="UP000753961">
    <property type="component" value="Unassembled WGS sequence"/>
</dbReference>
<sequence length="155" mass="16464">MLILGIIALIIGIIGSILPVLPGPSAAWFSLLLLHWTDYADFSSGFLITTAVLAILTIGLDYLIPGWGSRHFGGSKMGEKGALVGTFAGLLLGPFGIILGPFVGAFLGEMLYDRREVTRALRAAWGSFVGFLAGTGIKLILCLVFAWYFVMAVLG</sequence>
<dbReference type="PANTHER" id="PTHR39165">
    <property type="entry name" value="IG HYPOTHETICAL 17883"/>
    <property type="match status" value="1"/>
</dbReference>
<feature type="transmembrane region" description="Helical" evidence="1">
    <location>
        <begin position="128"/>
        <end position="150"/>
    </location>
</feature>
<accession>A0A953HXI7</accession>
<proteinExistence type="predicted"/>